<evidence type="ECO:0000256" key="1">
    <source>
        <dbReference type="ARBA" id="ARBA00022603"/>
    </source>
</evidence>
<name>A0A7S3G717_9EUKA</name>
<keyword evidence="3" id="KW-0949">S-adenosyl-L-methionine</keyword>
<dbReference type="PANTHER" id="PTHR10509">
    <property type="entry name" value="O-METHYLTRANSFERASE-RELATED"/>
    <property type="match status" value="1"/>
</dbReference>
<evidence type="ECO:0000256" key="4">
    <source>
        <dbReference type="ARBA" id="ARBA00023453"/>
    </source>
</evidence>
<dbReference type="Pfam" id="PF01596">
    <property type="entry name" value="Methyltransf_3"/>
    <property type="match status" value="1"/>
</dbReference>
<keyword evidence="2" id="KW-0808">Transferase</keyword>
<dbReference type="InterPro" id="IPR029063">
    <property type="entry name" value="SAM-dependent_MTases_sf"/>
</dbReference>
<comment type="similarity">
    <text evidence="4">Belongs to the class I-like SAM-binding methyltransferase superfamily. Cation-dependent O-methyltransferase family.</text>
</comment>
<evidence type="ECO:0000256" key="3">
    <source>
        <dbReference type="ARBA" id="ARBA00022691"/>
    </source>
</evidence>
<dbReference type="AlphaFoldDB" id="A0A7S3G717"/>
<accession>A0A7S3G717</accession>
<sequence length="282" mass="30897">MGQGVRVGVPPSSVKRQPMERASDKFQCSILGKMATAGDREVRIDPHTGQRFVTGDDIIEEKRPVVSEKHFEYIRDRTVQEDEALANLKKKAIEKGMPPIWISPEQGAFMKTLLGLAGAKTVIEVGTLAGYSAIWMARALPEGGKVHSLEIDADFAAFAAERIDEAGESSKVQIHVGDAKDTLRKMKEGGIEGVVPGEVDACFLDGDKVSYQHYANEAKALLRPGGMLLVDNAFAFGHLFSKDHKDEDVRAIQAFNDYLHGDSDYEGVLMPIGDGLWVTRKL</sequence>
<dbReference type="GO" id="GO:0008757">
    <property type="term" value="F:S-adenosylmethionine-dependent methyltransferase activity"/>
    <property type="evidence" value="ECO:0007669"/>
    <property type="project" value="TreeGrafter"/>
</dbReference>
<dbReference type="PANTHER" id="PTHR10509:SF14">
    <property type="entry name" value="CAFFEOYL-COA O-METHYLTRANSFERASE 3-RELATED"/>
    <property type="match status" value="1"/>
</dbReference>
<protein>
    <recommendedName>
        <fullName evidence="7">O-methyltransferase</fullName>
    </recommendedName>
</protein>
<dbReference type="InterPro" id="IPR002935">
    <property type="entry name" value="SAM_O-MeTrfase"/>
</dbReference>
<dbReference type="GO" id="GO:0008171">
    <property type="term" value="F:O-methyltransferase activity"/>
    <property type="evidence" value="ECO:0007669"/>
    <property type="project" value="InterPro"/>
</dbReference>
<feature type="region of interest" description="Disordered" evidence="5">
    <location>
        <begin position="1"/>
        <end position="22"/>
    </location>
</feature>
<dbReference type="EMBL" id="HBIB01024335">
    <property type="protein sequence ID" value="CAE0253740.1"/>
    <property type="molecule type" value="Transcribed_RNA"/>
</dbReference>
<dbReference type="GO" id="GO:0032259">
    <property type="term" value="P:methylation"/>
    <property type="evidence" value="ECO:0007669"/>
    <property type="project" value="UniProtKB-KW"/>
</dbReference>
<proteinExistence type="inferred from homology"/>
<reference evidence="6" key="1">
    <citation type="submission" date="2021-01" db="EMBL/GenBank/DDBJ databases">
        <authorList>
            <person name="Corre E."/>
            <person name="Pelletier E."/>
            <person name="Niang G."/>
            <person name="Scheremetjew M."/>
            <person name="Finn R."/>
            <person name="Kale V."/>
            <person name="Holt S."/>
            <person name="Cochrane G."/>
            <person name="Meng A."/>
            <person name="Brown T."/>
            <person name="Cohen L."/>
        </authorList>
    </citation>
    <scope>NUCLEOTIDE SEQUENCE</scope>
    <source>
        <strain evidence="6">NIES-2562</strain>
    </source>
</reference>
<dbReference type="Gene3D" id="3.40.50.150">
    <property type="entry name" value="Vaccinia Virus protein VP39"/>
    <property type="match status" value="1"/>
</dbReference>
<keyword evidence="1" id="KW-0489">Methyltransferase</keyword>
<dbReference type="SUPFAM" id="SSF53335">
    <property type="entry name" value="S-adenosyl-L-methionine-dependent methyltransferases"/>
    <property type="match status" value="1"/>
</dbReference>
<evidence type="ECO:0000256" key="2">
    <source>
        <dbReference type="ARBA" id="ARBA00022679"/>
    </source>
</evidence>
<dbReference type="PROSITE" id="PS51682">
    <property type="entry name" value="SAM_OMT_I"/>
    <property type="match status" value="1"/>
</dbReference>
<gene>
    <name evidence="6" type="ORF">PBIL07802_LOCUS15975</name>
</gene>
<organism evidence="6">
    <name type="scientific">Palpitomonas bilix</name>
    <dbReference type="NCBI Taxonomy" id="652834"/>
    <lineage>
        <taxon>Eukaryota</taxon>
        <taxon>Eukaryota incertae sedis</taxon>
    </lineage>
</organism>
<evidence type="ECO:0008006" key="7">
    <source>
        <dbReference type="Google" id="ProtNLM"/>
    </source>
</evidence>
<evidence type="ECO:0000256" key="5">
    <source>
        <dbReference type="SAM" id="MobiDB-lite"/>
    </source>
</evidence>
<dbReference type="InterPro" id="IPR050362">
    <property type="entry name" value="Cation-dep_OMT"/>
</dbReference>
<evidence type="ECO:0000313" key="6">
    <source>
        <dbReference type="EMBL" id="CAE0253740.1"/>
    </source>
</evidence>